<feature type="compositionally biased region" description="Basic and acidic residues" evidence="1">
    <location>
        <begin position="475"/>
        <end position="484"/>
    </location>
</feature>
<feature type="region of interest" description="Disordered" evidence="1">
    <location>
        <begin position="434"/>
        <end position="512"/>
    </location>
</feature>
<dbReference type="InterPro" id="IPR013083">
    <property type="entry name" value="Znf_RING/FYVE/PHD"/>
</dbReference>
<feature type="compositionally biased region" description="Polar residues" evidence="1">
    <location>
        <begin position="213"/>
        <end position="237"/>
    </location>
</feature>
<organism evidence="2 3">
    <name type="scientific">Trifolium subterraneum</name>
    <name type="common">Subterranean clover</name>
    <dbReference type="NCBI Taxonomy" id="3900"/>
    <lineage>
        <taxon>Eukaryota</taxon>
        <taxon>Viridiplantae</taxon>
        <taxon>Streptophyta</taxon>
        <taxon>Embryophyta</taxon>
        <taxon>Tracheophyta</taxon>
        <taxon>Spermatophyta</taxon>
        <taxon>Magnoliopsida</taxon>
        <taxon>eudicotyledons</taxon>
        <taxon>Gunneridae</taxon>
        <taxon>Pentapetalae</taxon>
        <taxon>rosids</taxon>
        <taxon>fabids</taxon>
        <taxon>Fabales</taxon>
        <taxon>Fabaceae</taxon>
        <taxon>Papilionoideae</taxon>
        <taxon>50 kb inversion clade</taxon>
        <taxon>NPAAA clade</taxon>
        <taxon>Hologalegina</taxon>
        <taxon>IRL clade</taxon>
        <taxon>Trifolieae</taxon>
        <taxon>Trifolium</taxon>
    </lineage>
</organism>
<proteinExistence type="predicted"/>
<feature type="region of interest" description="Disordered" evidence="1">
    <location>
        <begin position="172"/>
        <end position="246"/>
    </location>
</feature>
<protein>
    <recommendedName>
        <fullName evidence="4">RING-type domain-containing protein</fullName>
    </recommendedName>
</protein>
<evidence type="ECO:0000313" key="3">
    <source>
        <dbReference type="Proteomes" id="UP000242715"/>
    </source>
</evidence>
<dbReference type="PANTHER" id="PTHR46519">
    <property type="entry name" value="RING/U-BOX SUPERFAMILY PROTEIN"/>
    <property type="match status" value="1"/>
</dbReference>
<dbReference type="Proteomes" id="UP000242715">
    <property type="component" value="Unassembled WGS sequence"/>
</dbReference>
<dbReference type="OrthoDB" id="6078042at2759"/>
<evidence type="ECO:0000256" key="1">
    <source>
        <dbReference type="SAM" id="MobiDB-lite"/>
    </source>
</evidence>
<reference evidence="3" key="1">
    <citation type="journal article" date="2017" name="Front. Plant Sci.">
        <title>Climate Clever Clovers: New Paradigm to Reduce the Environmental Footprint of Ruminants by Breeding Low Methanogenic Forages Utilizing Haplotype Variation.</title>
        <authorList>
            <person name="Kaur P."/>
            <person name="Appels R."/>
            <person name="Bayer P.E."/>
            <person name="Keeble-Gagnere G."/>
            <person name="Wang J."/>
            <person name="Hirakawa H."/>
            <person name="Shirasawa K."/>
            <person name="Vercoe P."/>
            <person name="Stefanova K."/>
            <person name="Durmic Z."/>
            <person name="Nichols P."/>
            <person name="Revell C."/>
            <person name="Isobe S.N."/>
            <person name="Edwards D."/>
            <person name="Erskine W."/>
        </authorList>
    </citation>
    <scope>NUCLEOTIDE SEQUENCE [LARGE SCALE GENOMIC DNA]</scope>
    <source>
        <strain evidence="3">cv. Daliak</strain>
    </source>
</reference>
<dbReference type="Pfam" id="PF13920">
    <property type="entry name" value="zf-C3HC4_3"/>
    <property type="match status" value="1"/>
</dbReference>
<sequence>MTDFEPLQQKPESADTAHAEFDHGLEDYMRGHLDDCMSFASCSSSRVQDDDDDESDQLVRRRRRSDLEGDDLAESSAARRRHSRILSRWAARQAQEMITTIERRNRESELMALAGLHTVSMLDSSFLRGSQSPTSGQEGAVERPSTQASSILQMWRELEDEHLLNRARERMRERLRRQRSSSDANTNVSSTMSDSRGSENRGSLGDASESENDYGTWSHDQIGSRNARVNHNGSSREQSPDLGEVERERVRQIVRGWMESGISDRSSNVSQRNNNHRSEWLGETERERVRIVREWVQMTSQQRGSRGSRRDAQVSESAQADRTRDMAADHDERQPEHVRRDMLRLRGRQALVDLLVRVERERQRELQGLLEHRAVSDFAHRNRIQSLLRGRFLRNETVEDERPPSTAASELVQLRQRHSVSGIREGFRSRLETIVRGQASTNPDATSNSSNDETRQDESQSNNLIDDQQESYDQEQIRSQEADVRQLPNQTGTLESSTSETISWQEASNQGGDWQEQIAANEGGNWPQRVNGSFNQLRDGMEASDWPQETPRNSAGEDPDPQEAQRIWQDDNTREAVGNWSEGPSAASRNRRGVPFRRFNRFHPPDDDNVYSMELRELLSRRSVSNLLRSGFRESLDQLIQSYVERQGHAPIDWDLHRNLPTTTPASPERDPDQQGDEPNEGQREAINRPSLVLPSPPVPPPQPLWHQDLHQTGWSRHTMHRSEIEWEIMNDLRSDMARLQQGMNHMQRMLEACMDMQLELQRSVRQEVSAALNRSAGLGAETSDDGSKWGHVNKGTCCVCCDNHIDSLLYRCGHMCTCSKCANELIRGGGKLEGHGKEEKISTVSISVLEVSRFLFIDVQ</sequence>
<feature type="region of interest" description="Disordered" evidence="1">
    <location>
        <begin position="42"/>
        <end position="79"/>
    </location>
</feature>
<feature type="compositionally biased region" description="Basic and acidic residues" evidence="1">
    <location>
        <begin position="308"/>
        <end position="337"/>
    </location>
</feature>
<gene>
    <name evidence="2" type="ORF">TSUD_37530</name>
</gene>
<keyword evidence="3" id="KW-1185">Reference proteome</keyword>
<feature type="region of interest" description="Disordered" evidence="1">
    <location>
        <begin position="542"/>
        <end position="563"/>
    </location>
</feature>
<evidence type="ECO:0000313" key="2">
    <source>
        <dbReference type="EMBL" id="GAU16995.1"/>
    </source>
</evidence>
<dbReference type="EMBL" id="DF973165">
    <property type="protein sequence ID" value="GAU16995.1"/>
    <property type="molecule type" value="Genomic_DNA"/>
</dbReference>
<feature type="region of interest" description="Disordered" evidence="1">
    <location>
        <begin position="298"/>
        <end position="337"/>
    </location>
</feature>
<name>A0A2Z6LIK8_TRISU</name>
<feature type="region of interest" description="Disordered" evidence="1">
    <location>
        <begin position="126"/>
        <end position="148"/>
    </location>
</feature>
<accession>A0A2Z6LIK8</accession>
<dbReference type="AlphaFoldDB" id="A0A2Z6LIK8"/>
<dbReference type="PANTHER" id="PTHR46519:SF2">
    <property type="entry name" value="RING_U-BOX SUPERFAMILY PROTEIN"/>
    <property type="match status" value="1"/>
</dbReference>
<feature type="compositionally biased region" description="Polar residues" evidence="1">
    <location>
        <begin position="438"/>
        <end position="451"/>
    </location>
</feature>
<dbReference type="Gene3D" id="3.30.40.10">
    <property type="entry name" value="Zinc/RING finger domain, C3HC4 (zinc finger)"/>
    <property type="match status" value="1"/>
</dbReference>
<feature type="compositionally biased region" description="Polar residues" evidence="1">
    <location>
        <begin position="181"/>
        <end position="195"/>
    </location>
</feature>
<feature type="compositionally biased region" description="Polar residues" evidence="1">
    <location>
        <begin position="126"/>
        <end position="137"/>
    </location>
</feature>
<evidence type="ECO:0008006" key="4">
    <source>
        <dbReference type="Google" id="ProtNLM"/>
    </source>
</evidence>
<feature type="compositionally biased region" description="Polar residues" evidence="1">
    <location>
        <begin position="487"/>
        <end position="512"/>
    </location>
</feature>
<feature type="region of interest" description="Disordered" evidence="1">
    <location>
        <begin position="654"/>
        <end position="683"/>
    </location>
</feature>